<name>A0A1I3I586_9SPIR</name>
<reference evidence="4" key="1">
    <citation type="submission" date="2016-10" db="EMBL/GenBank/DDBJ databases">
        <authorList>
            <person name="Varghese N."/>
            <person name="Submissions S."/>
        </authorList>
    </citation>
    <scope>NUCLEOTIDE SEQUENCE [LARGE SCALE GENOMIC DNA]</scope>
    <source>
        <strain evidence="4">XBD1002</strain>
    </source>
</reference>
<dbReference type="InterPro" id="IPR025874">
    <property type="entry name" value="DZR"/>
</dbReference>
<dbReference type="PANTHER" id="PTHR23150:SF19">
    <property type="entry name" value="FORMYLGLYCINE-GENERATING ENZYME"/>
    <property type="match status" value="1"/>
</dbReference>
<dbReference type="Pfam" id="PF12773">
    <property type="entry name" value="DZR"/>
    <property type="match status" value="1"/>
</dbReference>
<evidence type="ECO:0000313" key="3">
    <source>
        <dbReference type="EMBL" id="SFI43081.1"/>
    </source>
</evidence>
<dbReference type="SUPFAM" id="SSF56436">
    <property type="entry name" value="C-type lectin-like"/>
    <property type="match status" value="1"/>
</dbReference>
<organism evidence="3 4">
    <name type="scientific">Treponema bryantii</name>
    <dbReference type="NCBI Taxonomy" id="163"/>
    <lineage>
        <taxon>Bacteria</taxon>
        <taxon>Pseudomonadati</taxon>
        <taxon>Spirochaetota</taxon>
        <taxon>Spirochaetia</taxon>
        <taxon>Spirochaetales</taxon>
        <taxon>Treponemataceae</taxon>
        <taxon>Treponema</taxon>
    </lineage>
</organism>
<protein>
    <submittedName>
        <fullName evidence="3">Formylglycine-generating enzyme, required for sulfatase activity, contains SUMF1/FGE domain</fullName>
    </submittedName>
</protein>
<dbReference type="Proteomes" id="UP000182737">
    <property type="component" value="Unassembled WGS sequence"/>
</dbReference>
<feature type="domain" description="DZANK-type" evidence="2">
    <location>
        <begin position="3"/>
        <end position="52"/>
    </location>
</feature>
<dbReference type="OrthoDB" id="9812707at2"/>
<dbReference type="AlphaFoldDB" id="A0A1I3I586"/>
<dbReference type="EMBL" id="FORI01000001">
    <property type="protein sequence ID" value="SFI43081.1"/>
    <property type="molecule type" value="Genomic_DNA"/>
</dbReference>
<dbReference type="GO" id="GO:0120147">
    <property type="term" value="F:formylglycine-generating oxidase activity"/>
    <property type="evidence" value="ECO:0007669"/>
    <property type="project" value="TreeGrafter"/>
</dbReference>
<evidence type="ECO:0000259" key="2">
    <source>
        <dbReference type="Pfam" id="PF12773"/>
    </source>
</evidence>
<keyword evidence="4" id="KW-1185">Reference proteome</keyword>
<proteinExistence type="predicted"/>
<dbReference type="Pfam" id="PF03781">
    <property type="entry name" value="FGE-sulfatase"/>
    <property type="match status" value="1"/>
</dbReference>
<evidence type="ECO:0000259" key="1">
    <source>
        <dbReference type="Pfam" id="PF03781"/>
    </source>
</evidence>
<dbReference type="InterPro" id="IPR051043">
    <property type="entry name" value="Sulfatase_Mod_Factor_Kinase"/>
</dbReference>
<dbReference type="RefSeq" id="WP_074929916.1">
    <property type="nucleotide sequence ID" value="NZ_FORI01000001.1"/>
</dbReference>
<gene>
    <name evidence="3" type="ORF">SAMN04487775_101329</name>
</gene>
<dbReference type="InterPro" id="IPR016187">
    <property type="entry name" value="CTDL_fold"/>
</dbReference>
<feature type="domain" description="Sulfatase-modifying factor enzyme-like" evidence="1">
    <location>
        <begin position="78"/>
        <end position="317"/>
    </location>
</feature>
<dbReference type="InterPro" id="IPR042095">
    <property type="entry name" value="SUMF_sf"/>
</dbReference>
<dbReference type="InterPro" id="IPR005532">
    <property type="entry name" value="SUMF_dom"/>
</dbReference>
<sequence>MKCIKCGTMLPDEAHFCFNCGYPANEDIKVLRSCEECGNALSTMDKFCSRCGVPVRVVKEGDGAAQSSEKPRVAIGKNPKMILIPGGQFVMGGGSHNSLVTLVSFYMSEVPVTQMQYAHVMGKNPSKLEGENRPVESVNWCEAIIYCNMLSKLNGLMPCYSIGTSTDLSMFEATSPVWKRINCNFTANGFRLPTEAEWEYAARDGKTSTPNPYAGSQNINQVAWYGENSGITSHDVATKDPNGLKLYDMCGNVAEWCWDYYVPNLPSGAQTNPHGPSTGDMHVKRGGSWLDDPQQCTVFYRSGSAPNGKSSSLGFRVCCSALGETM</sequence>
<dbReference type="PANTHER" id="PTHR23150">
    <property type="entry name" value="SULFATASE MODIFYING FACTOR 1, 2"/>
    <property type="match status" value="1"/>
</dbReference>
<dbReference type="Gene3D" id="3.90.1580.10">
    <property type="entry name" value="paralog of FGE (formylglycine-generating enzyme)"/>
    <property type="match status" value="1"/>
</dbReference>
<accession>A0A1I3I586</accession>
<evidence type="ECO:0000313" key="4">
    <source>
        <dbReference type="Proteomes" id="UP000182737"/>
    </source>
</evidence>